<protein>
    <submittedName>
        <fullName evidence="1">Uncharacterized protein</fullName>
    </submittedName>
</protein>
<evidence type="ECO:0000313" key="1">
    <source>
        <dbReference type="EMBL" id="MPM83444.1"/>
    </source>
</evidence>
<sequence>MFPLHVLQIGGHLLHKLLIAEAGGKDQLVALPRHVAHHAFGVSRLGHALDHGGLDLVAVLFLNGLAAQLVLECPAAVADGAHVHKTDLELLGRRRGSGSSRCRCCGLFLLATGRQHGHRHGRQADHLDQGTLAQITHG</sequence>
<reference evidence="1" key="1">
    <citation type="submission" date="2019-08" db="EMBL/GenBank/DDBJ databases">
        <authorList>
            <person name="Kucharzyk K."/>
            <person name="Murdoch R.W."/>
            <person name="Higgins S."/>
            <person name="Loffler F."/>
        </authorList>
    </citation>
    <scope>NUCLEOTIDE SEQUENCE</scope>
</reference>
<accession>A0A645D2D3</accession>
<dbReference type="EMBL" id="VSSQ01032238">
    <property type="protein sequence ID" value="MPM83444.1"/>
    <property type="molecule type" value="Genomic_DNA"/>
</dbReference>
<organism evidence="1">
    <name type="scientific">bioreactor metagenome</name>
    <dbReference type="NCBI Taxonomy" id="1076179"/>
    <lineage>
        <taxon>unclassified sequences</taxon>
        <taxon>metagenomes</taxon>
        <taxon>ecological metagenomes</taxon>
    </lineage>
</organism>
<proteinExistence type="predicted"/>
<comment type="caution">
    <text evidence="1">The sequence shown here is derived from an EMBL/GenBank/DDBJ whole genome shotgun (WGS) entry which is preliminary data.</text>
</comment>
<name>A0A645D2D3_9ZZZZ</name>
<dbReference type="AlphaFoldDB" id="A0A645D2D3"/>
<gene>
    <name evidence="1" type="ORF">SDC9_130508</name>
</gene>